<sequence length="105" mass="11126">MTPPLSCCAPTGPVPHKGAGVRMGDLSGGKEGAERRARVFLSGSTRAHGRLVHALLAELSCLTSPSGGGDGGGVRYILSTCNPHLELFRFVSRCMREDESFELLK</sequence>
<reference evidence="1" key="1">
    <citation type="journal article" date="2014" name="Genome Announc.">
        <title>Draft genome sequence of Rhodosporidium toruloides CECT1137, an oleaginous yeast of biotechnological interest.</title>
        <authorList>
            <person name="Morin N."/>
            <person name="Calcas X."/>
            <person name="Devillers H."/>
            <person name="Durrens P."/>
            <person name="Sherman D.J."/>
            <person name="Nicaud J.-M."/>
            <person name="Neuveglise C."/>
        </authorList>
    </citation>
    <scope>NUCLEOTIDE SEQUENCE</scope>
    <source>
        <strain evidence="1">CECT1137</strain>
    </source>
</reference>
<proteinExistence type="predicted"/>
<dbReference type="EMBL" id="LK052936">
    <property type="protein sequence ID" value="CDR35993.1"/>
    <property type="molecule type" value="Genomic_DNA"/>
</dbReference>
<organism evidence="1">
    <name type="scientific">Rhodotorula toruloides</name>
    <name type="common">Yeast</name>
    <name type="synonym">Rhodosporidium toruloides</name>
    <dbReference type="NCBI Taxonomy" id="5286"/>
    <lineage>
        <taxon>Eukaryota</taxon>
        <taxon>Fungi</taxon>
        <taxon>Dikarya</taxon>
        <taxon>Basidiomycota</taxon>
        <taxon>Pucciniomycotina</taxon>
        <taxon>Microbotryomycetes</taxon>
        <taxon>Sporidiobolales</taxon>
        <taxon>Sporidiobolaceae</taxon>
        <taxon>Rhodotorula</taxon>
    </lineage>
</organism>
<evidence type="ECO:0000313" key="1">
    <source>
        <dbReference type="EMBL" id="CDR35993.1"/>
    </source>
</evidence>
<dbReference type="AlphaFoldDB" id="A0A061AFU8"/>
<name>A0A061AFU8_RHOTO</name>
<protein>
    <submittedName>
        <fullName evidence="1">RHTO0S01e11760g1_1</fullName>
    </submittedName>
</protein>
<accession>A0A061AFU8</accession>
<gene>
    <name evidence="1" type="ORF">RHTO0S_01e11760g</name>
</gene>